<gene>
    <name evidence="4" type="ORF">SAMN05444584_1038</name>
</gene>
<keyword evidence="2 4" id="KW-0548">Nucleotidyltransferase</keyword>
<dbReference type="Gene3D" id="3.40.50.620">
    <property type="entry name" value="HUPs"/>
    <property type="match status" value="1"/>
</dbReference>
<dbReference type="NCBIfam" id="NF010365">
    <property type="entry name" value="PRK13793.1"/>
    <property type="match status" value="1"/>
</dbReference>
<proteinExistence type="predicted"/>
<evidence type="ECO:0000259" key="3">
    <source>
        <dbReference type="Pfam" id="PF01467"/>
    </source>
</evidence>
<keyword evidence="1 4" id="KW-0808">Transferase</keyword>
<evidence type="ECO:0000256" key="1">
    <source>
        <dbReference type="ARBA" id="ARBA00022679"/>
    </source>
</evidence>
<dbReference type="PANTHER" id="PTHR21342">
    <property type="entry name" value="PHOSPHOPANTETHEINE ADENYLYLTRANSFERASE"/>
    <property type="match status" value="1"/>
</dbReference>
<sequence length="185" mass="21759">MKQFDYLIYIGRFQPFHLAHLKTIQIALEQSEHLILALGSVQQQRDLKNPFFAHEREKMILSSLSTDDQQRVQFAHIPDVHNDEKWVKEVKDRVAEKIPVQHGKVGLIGHFKDDSSYYLKLFSEWELVPLESLENAISATPLREAYYQGQIDQVHFPSGTIEFLEQFIQTDDYLNLKQAYFEHKK</sequence>
<dbReference type="Pfam" id="PF01467">
    <property type="entry name" value="CTP_transf_like"/>
    <property type="match status" value="1"/>
</dbReference>
<dbReference type="OrthoDB" id="542521at2"/>
<dbReference type="AlphaFoldDB" id="A0A217EFH2"/>
<dbReference type="GO" id="GO:0016787">
    <property type="term" value="F:hydrolase activity"/>
    <property type="evidence" value="ECO:0007669"/>
    <property type="project" value="UniProtKB-KW"/>
</dbReference>
<dbReference type="GO" id="GO:0016779">
    <property type="term" value="F:nucleotidyltransferase activity"/>
    <property type="evidence" value="ECO:0007669"/>
    <property type="project" value="UniProtKB-KW"/>
</dbReference>
<evidence type="ECO:0000313" key="4">
    <source>
        <dbReference type="EMBL" id="SNQ29104.1"/>
    </source>
</evidence>
<dbReference type="Proteomes" id="UP000243463">
    <property type="component" value="Unassembled WGS sequence"/>
</dbReference>
<dbReference type="SUPFAM" id="SSF52374">
    <property type="entry name" value="Nucleotidylyl transferase"/>
    <property type="match status" value="1"/>
</dbReference>
<dbReference type="InterPro" id="IPR004821">
    <property type="entry name" value="Cyt_trans-like"/>
</dbReference>
<name>A0A217EFH2_9GAMM</name>
<accession>A0A217EFH2</accession>
<dbReference type="RefSeq" id="WP_088823103.1">
    <property type="nucleotide sequence ID" value="NZ_FZLN01000001.1"/>
</dbReference>
<feature type="domain" description="Cytidyltransferase-like" evidence="3">
    <location>
        <begin position="8"/>
        <end position="68"/>
    </location>
</feature>
<evidence type="ECO:0000313" key="5">
    <source>
        <dbReference type="Proteomes" id="UP000243463"/>
    </source>
</evidence>
<organism evidence="4 5">
    <name type="scientific">Acinetobacter apis</name>
    <dbReference type="NCBI Taxonomy" id="1229165"/>
    <lineage>
        <taxon>Bacteria</taxon>
        <taxon>Pseudomonadati</taxon>
        <taxon>Pseudomonadota</taxon>
        <taxon>Gammaproteobacteria</taxon>
        <taxon>Moraxellales</taxon>
        <taxon>Moraxellaceae</taxon>
        <taxon>Acinetobacter</taxon>
    </lineage>
</organism>
<keyword evidence="5" id="KW-1185">Reference proteome</keyword>
<dbReference type="PANTHER" id="PTHR21342:SF0">
    <property type="entry name" value="BIFUNCTIONAL NMN ADENYLYLTRANSFERASE_NUDIX HYDROLASE"/>
    <property type="match status" value="1"/>
</dbReference>
<keyword evidence="4" id="KW-0378">Hydrolase</keyword>
<dbReference type="EMBL" id="FZLN01000001">
    <property type="protein sequence ID" value="SNQ29104.1"/>
    <property type="molecule type" value="Genomic_DNA"/>
</dbReference>
<dbReference type="InterPro" id="IPR014729">
    <property type="entry name" value="Rossmann-like_a/b/a_fold"/>
</dbReference>
<protein>
    <submittedName>
        <fullName evidence="4">Bifunctional NMN adenylyltransferase/nudix hydrolase</fullName>
    </submittedName>
</protein>
<dbReference type="NCBIfam" id="TIGR00125">
    <property type="entry name" value="cyt_tran_rel"/>
    <property type="match status" value="1"/>
</dbReference>
<evidence type="ECO:0000256" key="2">
    <source>
        <dbReference type="ARBA" id="ARBA00022695"/>
    </source>
</evidence>
<reference evidence="5" key="1">
    <citation type="submission" date="2017-06" db="EMBL/GenBank/DDBJ databases">
        <authorList>
            <person name="Varghese N."/>
            <person name="Submissions S."/>
        </authorList>
    </citation>
    <scope>NUCLEOTIDE SEQUENCE [LARGE SCALE GENOMIC DNA]</scope>
    <source>
        <strain evidence="5">ANC 5114</strain>
    </source>
</reference>